<keyword evidence="3" id="KW-1185">Reference proteome</keyword>
<feature type="transmembrane region" description="Helical" evidence="1">
    <location>
        <begin position="28"/>
        <end position="46"/>
    </location>
</feature>
<keyword evidence="1" id="KW-0472">Membrane</keyword>
<keyword evidence="1" id="KW-1133">Transmembrane helix</keyword>
<protein>
    <submittedName>
        <fullName evidence="2">Uncharacterized protein</fullName>
    </submittedName>
</protein>
<reference evidence="2 3" key="1">
    <citation type="submission" date="2020-08" db="EMBL/GenBank/DDBJ databases">
        <title>Genomic Encyclopedia of Type Strains, Phase III (KMG-III): the genomes of soil and plant-associated and newly described type strains.</title>
        <authorList>
            <person name="Whitman W."/>
        </authorList>
    </citation>
    <scope>NUCLEOTIDE SEQUENCE [LARGE SCALE GENOMIC DNA]</scope>
    <source>
        <strain evidence="2 3">CECT 7282</strain>
    </source>
</reference>
<dbReference type="EMBL" id="JACHXP010000002">
    <property type="protein sequence ID" value="MBB3189320.1"/>
    <property type="molecule type" value="Genomic_DNA"/>
</dbReference>
<gene>
    <name evidence="2" type="ORF">FHR94_000542</name>
</gene>
<proteinExistence type="predicted"/>
<accession>A0A839V5P1</accession>
<name>A0A839V5P1_9GAMM</name>
<dbReference type="AlphaFoldDB" id="A0A839V5P1"/>
<dbReference type="Proteomes" id="UP000547614">
    <property type="component" value="Unassembled WGS sequence"/>
</dbReference>
<organism evidence="2 3">
    <name type="scientific">Halomonas cerina</name>
    <dbReference type="NCBI Taxonomy" id="447424"/>
    <lineage>
        <taxon>Bacteria</taxon>
        <taxon>Pseudomonadati</taxon>
        <taxon>Pseudomonadota</taxon>
        <taxon>Gammaproteobacteria</taxon>
        <taxon>Oceanospirillales</taxon>
        <taxon>Halomonadaceae</taxon>
        <taxon>Halomonas</taxon>
    </lineage>
</organism>
<evidence type="ECO:0000256" key="1">
    <source>
        <dbReference type="SAM" id="Phobius"/>
    </source>
</evidence>
<evidence type="ECO:0000313" key="3">
    <source>
        <dbReference type="Proteomes" id="UP000547614"/>
    </source>
</evidence>
<evidence type="ECO:0000313" key="2">
    <source>
        <dbReference type="EMBL" id="MBB3189320.1"/>
    </source>
</evidence>
<feature type="transmembrane region" description="Helical" evidence="1">
    <location>
        <begin position="58"/>
        <end position="75"/>
    </location>
</feature>
<comment type="caution">
    <text evidence="2">The sequence shown here is derived from an EMBL/GenBank/DDBJ whole genome shotgun (WGS) entry which is preliminary data.</text>
</comment>
<sequence>MSNHIPDQYKLAYEEVCKAHDLIADFRAKLLALLPISSGAGIFLLLSKGLSQENIHHLSVVGIFGVVVTLDYFYMNCVVYRSANTFAIVECA</sequence>
<keyword evidence="1" id="KW-0812">Transmembrane</keyword>